<proteinExistence type="predicted"/>
<dbReference type="Proteomes" id="UP000886501">
    <property type="component" value="Unassembled WGS sequence"/>
</dbReference>
<name>A0ACB6ZK23_THEGA</name>
<keyword evidence="2" id="KW-1185">Reference proteome</keyword>
<accession>A0ACB6ZK23</accession>
<gene>
    <name evidence="1" type="ORF">BDM02DRAFT_3112918</name>
</gene>
<sequence length="1124" mass="127813">MARKRRVTSQSDSEDEAPRSTQRKRQRTSAEENAADAEPVNNVIDEEEERQFEREHEEAFMQRIQERAEDVKKHKVVGGVAAMGIIERVEMIDFMCHAFLKFNFGPQINFIIGHNGSGKSAVLTAITIALGGKAAVTGRGTGLKSFIKEGKQASEVTITLKNRGDEAYKHDIYGDSIIISRRFDIKGSSTYKIKAKDGTMVSHKREDLSSICDHMNIQVDNPMNVLTQDSARQFLSASHPSEKYQFFLKGTQLSQLSDEYEICVANIRQTAKILDQKSRMLPDLLSAAQAAEDRFKEAEKAVELQKKIDKLKNELVWAHVKEKRDDLKGKLSNLGKARARLPKVDEAIRKAEEQAADCNERIERLEHEHEQMGDVNHIRTQRNEAKEKMHKVRQEIEEFSNDQKLINGNIKTEKANIRAVERQIEAETKRTATHTTERRERARAKLEDAKKAIESAEARLKSLEDQAREKEAAANDVRREGEDFQASRDRARNRVQECEAQIKVARDSEKNALAPYGTGMEAVIREVQNMRWHGQRPLGPLGRFVKLKDPQWADVLRVNLSGTMVSWAVTDARDRAPLKALLERYGNRNVLIIISAVDLFDYSRGEPPQEYLTPLRVLEFSHEWVTRLFINQRSIEGIVLARTRAEGDDVCGRIGGNCNAWCGTDPRELYLVSGFSDGGMQSKPMPRPTGSQLHMFVTKDNRANLQSWQQDLEAAQKVYNEYKVKVEEQSNLYRKLIRENQEAKDGASRAHRELMTARNEYARLQTEANEELPAGLAGLEEAKKGYEDTIENMKIQFTSISEQKAELERKLEPLAAEHAKLKDRVDEFDNRKDQHATLIAQVATERIKATSDIGHYKKKRAEEEAAINDAEQVANTTEAELVDWTKTAREMAPTEFKDPRASTDVSRKLESAKAALKKQENKQGASVEEITAELTRAKKAYDTARNEVKTMVALNKELGNAINARLARWHDFRRHIALRCKVFFQFNLAHRGYFGKVLFDHNAQTLHLRVQTEEMAATQTRAKDKAPKALSGGEKSFSTICLLLALWESIGCPIRCLDEFDVFMDAVNRRISMKMMIDTAKASDSKQYILITPQDMQNVSITDAVRVHRMNDPERNQGILQFTN</sequence>
<comment type="caution">
    <text evidence="1">The sequence shown here is derived from an EMBL/GenBank/DDBJ whole genome shotgun (WGS) entry which is preliminary data.</text>
</comment>
<evidence type="ECO:0000313" key="2">
    <source>
        <dbReference type="Proteomes" id="UP000886501"/>
    </source>
</evidence>
<dbReference type="EMBL" id="MU117991">
    <property type="protein sequence ID" value="KAF9649912.1"/>
    <property type="molecule type" value="Genomic_DNA"/>
</dbReference>
<organism evidence="1 2">
    <name type="scientific">Thelephora ganbajun</name>
    <name type="common">Ganba fungus</name>
    <dbReference type="NCBI Taxonomy" id="370292"/>
    <lineage>
        <taxon>Eukaryota</taxon>
        <taxon>Fungi</taxon>
        <taxon>Dikarya</taxon>
        <taxon>Basidiomycota</taxon>
        <taxon>Agaricomycotina</taxon>
        <taxon>Agaricomycetes</taxon>
        <taxon>Thelephorales</taxon>
        <taxon>Thelephoraceae</taxon>
        <taxon>Thelephora</taxon>
    </lineage>
</organism>
<protein>
    <submittedName>
        <fullName evidence="1">P-loop containing nucleoside triphosphate hydrolase protein</fullName>
    </submittedName>
</protein>
<reference evidence="1" key="2">
    <citation type="journal article" date="2020" name="Nat. Commun.">
        <title>Large-scale genome sequencing of mycorrhizal fungi provides insights into the early evolution of symbiotic traits.</title>
        <authorList>
            <person name="Miyauchi S."/>
            <person name="Kiss E."/>
            <person name="Kuo A."/>
            <person name="Drula E."/>
            <person name="Kohler A."/>
            <person name="Sanchez-Garcia M."/>
            <person name="Morin E."/>
            <person name="Andreopoulos B."/>
            <person name="Barry K.W."/>
            <person name="Bonito G."/>
            <person name="Buee M."/>
            <person name="Carver A."/>
            <person name="Chen C."/>
            <person name="Cichocki N."/>
            <person name="Clum A."/>
            <person name="Culley D."/>
            <person name="Crous P.W."/>
            <person name="Fauchery L."/>
            <person name="Girlanda M."/>
            <person name="Hayes R.D."/>
            <person name="Keri Z."/>
            <person name="LaButti K."/>
            <person name="Lipzen A."/>
            <person name="Lombard V."/>
            <person name="Magnuson J."/>
            <person name="Maillard F."/>
            <person name="Murat C."/>
            <person name="Nolan M."/>
            <person name="Ohm R.A."/>
            <person name="Pangilinan J."/>
            <person name="Pereira M.F."/>
            <person name="Perotto S."/>
            <person name="Peter M."/>
            <person name="Pfister S."/>
            <person name="Riley R."/>
            <person name="Sitrit Y."/>
            <person name="Stielow J.B."/>
            <person name="Szollosi G."/>
            <person name="Zifcakova L."/>
            <person name="Stursova M."/>
            <person name="Spatafora J.W."/>
            <person name="Tedersoo L."/>
            <person name="Vaario L.M."/>
            <person name="Yamada A."/>
            <person name="Yan M."/>
            <person name="Wang P."/>
            <person name="Xu J."/>
            <person name="Bruns T."/>
            <person name="Baldrian P."/>
            <person name="Vilgalys R."/>
            <person name="Dunand C."/>
            <person name="Henrissat B."/>
            <person name="Grigoriev I.V."/>
            <person name="Hibbett D."/>
            <person name="Nagy L.G."/>
            <person name="Martin F.M."/>
        </authorList>
    </citation>
    <scope>NUCLEOTIDE SEQUENCE</scope>
    <source>
        <strain evidence="1">P2</strain>
    </source>
</reference>
<evidence type="ECO:0000313" key="1">
    <source>
        <dbReference type="EMBL" id="KAF9649912.1"/>
    </source>
</evidence>
<reference evidence="1" key="1">
    <citation type="submission" date="2019-10" db="EMBL/GenBank/DDBJ databases">
        <authorList>
            <consortium name="DOE Joint Genome Institute"/>
            <person name="Kuo A."/>
            <person name="Miyauchi S."/>
            <person name="Kiss E."/>
            <person name="Drula E."/>
            <person name="Kohler A."/>
            <person name="Sanchez-Garcia M."/>
            <person name="Andreopoulos B."/>
            <person name="Barry K.W."/>
            <person name="Bonito G."/>
            <person name="Buee M."/>
            <person name="Carver A."/>
            <person name="Chen C."/>
            <person name="Cichocki N."/>
            <person name="Clum A."/>
            <person name="Culley D."/>
            <person name="Crous P.W."/>
            <person name="Fauchery L."/>
            <person name="Girlanda M."/>
            <person name="Hayes R."/>
            <person name="Keri Z."/>
            <person name="Labutti K."/>
            <person name="Lipzen A."/>
            <person name="Lombard V."/>
            <person name="Magnuson J."/>
            <person name="Maillard F."/>
            <person name="Morin E."/>
            <person name="Murat C."/>
            <person name="Nolan M."/>
            <person name="Ohm R."/>
            <person name="Pangilinan J."/>
            <person name="Pereira M."/>
            <person name="Perotto S."/>
            <person name="Peter M."/>
            <person name="Riley R."/>
            <person name="Sitrit Y."/>
            <person name="Stielow B."/>
            <person name="Szollosi G."/>
            <person name="Zifcakova L."/>
            <person name="Stursova M."/>
            <person name="Spatafora J.W."/>
            <person name="Tedersoo L."/>
            <person name="Vaario L.-M."/>
            <person name="Yamada A."/>
            <person name="Yan M."/>
            <person name="Wang P."/>
            <person name="Xu J."/>
            <person name="Bruns T."/>
            <person name="Baldrian P."/>
            <person name="Vilgalys R."/>
            <person name="Henrissat B."/>
            <person name="Grigoriev I.V."/>
            <person name="Hibbett D."/>
            <person name="Nagy L.G."/>
            <person name="Martin F.M."/>
        </authorList>
    </citation>
    <scope>NUCLEOTIDE SEQUENCE</scope>
    <source>
        <strain evidence="1">P2</strain>
    </source>
</reference>
<keyword evidence="1" id="KW-0378">Hydrolase</keyword>